<reference evidence="8 9" key="2">
    <citation type="journal article" date="2009" name="PLoS ONE">
        <title>The photosynthetic apparatus and its regulation in the aerobic gammaproteobacterium Congregibacter litoralis gen. nov., sp. nov.</title>
        <authorList>
            <person name="Spring S."/>
            <person name="Lunsdorf H."/>
            <person name="Fuchs B.M."/>
            <person name="Tindall B.J."/>
        </authorList>
    </citation>
    <scope>NUCLEOTIDE SEQUENCE [LARGE SCALE GENOMIC DNA]</scope>
    <source>
        <strain evidence="8">KT71</strain>
    </source>
</reference>
<feature type="transmembrane region" description="Helical" evidence="6">
    <location>
        <begin position="615"/>
        <end position="640"/>
    </location>
</feature>
<dbReference type="PANTHER" id="PTHR33406:SF12">
    <property type="entry name" value="BLR2997 PROTEIN"/>
    <property type="match status" value="1"/>
</dbReference>
<evidence type="ECO:0000256" key="6">
    <source>
        <dbReference type="SAM" id="Phobius"/>
    </source>
</evidence>
<dbReference type="HOGENOM" id="CLU_008861_3_0_6"/>
<accession>A4A573</accession>
<dbReference type="Gene3D" id="1.20.1640.10">
    <property type="entry name" value="Multidrug efflux transporter AcrB transmembrane domain"/>
    <property type="match status" value="2"/>
</dbReference>
<keyword evidence="5 6" id="KW-0472">Membrane</keyword>
<name>A4A573_9GAMM</name>
<dbReference type="OrthoDB" id="9803781at2"/>
<keyword evidence="9" id="KW-1185">Reference proteome</keyword>
<dbReference type="Pfam" id="PF03176">
    <property type="entry name" value="MMPL"/>
    <property type="match status" value="2"/>
</dbReference>
<evidence type="ECO:0000256" key="5">
    <source>
        <dbReference type="ARBA" id="ARBA00023136"/>
    </source>
</evidence>
<evidence type="ECO:0000256" key="1">
    <source>
        <dbReference type="ARBA" id="ARBA00004651"/>
    </source>
</evidence>
<dbReference type="SUPFAM" id="SSF82866">
    <property type="entry name" value="Multidrug efflux transporter AcrB transmembrane domain"/>
    <property type="match status" value="2"/>
</dbReference>
<dbReference type="Proteomes" id="UP000019205">
    <property type="component" value="Chromosome"/>
</dbReference>
<dbReference type="PROSITE" id="PS50156">
    <property type="entry name" value="SSD"/>
    <property type="match status" value="2"/>
</dbReference>
<feature type="transmembrane region" description="Helical" evidence="6">
    <location>
        <begin position="232"/>
        <end position="254"/>
    </location>
</feature>
<dbReference type="GO" id="GO:0005886">
    <property type="term" value="C:plasma membrane"/>
    <property type="evidence" value="ECO:0007669"/>
    <property type="project" value="UniProtKB-SubCell"/>
</dbReference>
<dbReference type="InterPro" id="IPR000731">
    <property type="entry name" value="SSD"/>
</dbReference>
<keyword evidence="3 6" id="KW-0812">Transmembrane</keyword>
<feature type="domain" description="SSD" evidence="7">
    <location>
        <begin position="616"/>
        <end position="741"/>
    </location>
</feature>
<evidence type="ECO:0000256" key="4">
    <source>
        <dbReference type="ARBA" id="ARBA00022989"/>
    </source>
</evidence>
<gene>
    <name evidence="8" type="ORF">KT71_09962</name>
</gene>
<keyword evidence="2" id="KW-1003">Cell membrane</keyword>
<feature type="transmembrane region" description="Helical" evidence="6">
    <location>
        <begin position="208"/>
        <end position="227"/>
    </location>
</feature>
<dbReference type="eggNOG" id="COG1033">
    <property type="taxonomic scope" value="Bacteria"/>
</dbReference>
<evidence type="ECO:0000256" key="3">
    <source>
        <dbReference type="ARBA" id="ARBA00022692"/>
    </source>
</evidence>
<dbReference type="EMBL" id="AAOA02000003">
    <property type="protein sequence ID" value="EAQ98944.1"/>
    <property type="molecule type" value="Genomic_DNA"/>
</dbReference>
<sequence>MNFLLNKPKLAALVFGLILVLPGPLLLRLTLDNAPESYFPESAPAVIFDKEVRTYFPQDQVLVAIFQGNDIFSRQFLHSLEQLSKNLELETNIERVLSVTQVDHIEPTDDGFAVESLLGEGQTTDSASENLARALSDRFAPNALVSSDGSTLALIIRPVPLSGSLARLSLYNHVIDSIEESEVRESLIAVGGHIALDVAQLRAMIRDLATLIPGTLGVSMLVLWWLFRRWQVLLISALCIGAVTGAATSLLVLIGSPFTLISAIMPPLLTALTVAMLMHLFSALCNADSRGLRCEARMRDALLTVSTPILFTALTTAAGLLSLMASPIQPIASFGLTVGVATLIGALLIVTVLPALLLQIEPERWQAQSGGLRRMDAITSRLLRISLRRPRTVLAVTAAVLLISALQLPRIIVETDLYSFFDDDHPINQATLTIEDKLSGVMPLELIIEDVGPGSLKNPQQLKAIANIEAWLENRPEVDYTISFPAMLSEMHRAFNPEIESPNALPDREAAVDQYLLFYDNDDLYDVVDEDFQRTRILANLNVHGATQLNALLRALDEEVASTLADGLKLGTAGMGRLFADQERLLIKGQINSLFLVSTMITLLMLILWRNLRFVLASILPNFAPVLLIFAVMGTLGIWLDMATAMVASVAIGIAVDDTIHLLHGTRAGLERGAGLTAAIARSVRRRGRALVATTVVLSAQFLLMSSSPFQPTAIFGILTAVGLLIALVFDLLVLPALIVVLLRGVVKN</sequence>
<dbReference type="PANTHER" id="PTHR33406">
    <property type="entry name" value="MEMBRANE PROTEIN MJ1562-RELATED"/>
    <property type="match status" value="1"/>
</dbReference>
<keyword evidence="4 6" id="KW-1133">Transmembrane helix</keyword>
<comment type="caution">
    <text evidence="8">The sequence shown here is derived from an EMBL/GenBank/DDBJ whole genome shotgun (WGS) entry which is preliminary data.</text>
</comment>
<evidence type="ECO:0000313" key="9">
    <source>
        <dbReference type="Proteomes" id="UP000019205"/>
    </source>
</evidence>
<dbReference type="InterPro" id="IPR004869">
    <property type="entry name" value="MMPL_dom"/>
</dbReference>
<organism evidence="8 9">
    <name type="scientific">Congregibacter litoralis KT71</name>
    <dbReference type="NCBI Taxonomy" id="314285"/>
    <lineage>
        <taxon>Bacteria</taxon>
        <taxon>Pseudomonadati</taxon>
        <taxon>Pseudomonadota</taxon>
        <taxon>Gammaproteobacteria</taxon>
        <taxon>Cellvibrionales</taxon>
        <taxon>Halieaceae</taxon>
        <taxon>Congregibacter</taxon>
    </lineage>
</organism>
<feature type="transmembrane region" description="Helical" evidence="6">
    <location>
        <begin position="690"/>
        <end position="708"/>
    </location>
</feature>
<dbReference type="STRING" id="314285.KT71_09962"/>
<dbReference type="AlphaFoldDB" id="A4A573"/>
<reference evidence="8 9" key="1">
    <citation type="journal article" date="2007" name="Proc. Natl. Acad. Sci. U.S.A.">
        <title>Characterization of a marine gammaproteobacterium capable of aerobic anoxygenic photosynthesis.</title>
        <authorList>
            <person name="Fuchs B.M."/>
            <person name="Spring S."/>
            <person name="Teeling H."/>
            <person name="Quast C."/>
            <person name="Wulf J."/>
            <person name="Schattenhofer M."/>
            <person name="Yan S."/>
            <person name="Ferriera S."/>
            <person name="Johnson J."/>
            <person name="Glockner F.O."/>
            <person name="Amann R."/>
        </authorList>
    </citation>
    <scope>NUCLEOTIDE SEQUENCE [LARGE SCALE GENOMIC DNA]</scope>
    <source>
        <strain evidence="8">KT71</strain>
    </source>
</reference>
<evidence type="ECO:0000313" key="8">
    <source>
        <dbReference type="EMBL" id="EAQ98944.1"/>
    </source>
</evidence>
<feature type="transmembrane region" description="Helical" evidence="6">
    <location>
        <begin position="714"/>
        <end position="743"/>
    </location>
</feature>
<dbReference type="RefSeq" id="WP_008294420.1">
    <property type="nucleotide sequence ID" value="NZ_CM002299.1"/>
</dbReference>
<protein>
    <submittedName>
        <fullName evidence="8">Putative exporter of the RND superfamily</fullName>
    </submittedName>
</protein>
<feature type="transmembrane region" description="Helical" evidence="6">
    <location>
        <begin position="302"/>
        <end position="325"/>
    </location>
</feature>
<feature type="transmembrane region" description="Helical" evidence="6">
    <location>
        <begin position="591"/>
        <end position="609"/>
    </location>
</feature>
<evidence type="ECO:0000256" key="2">
    <source>
        <dbReference type="ARBA" id="ARBA00022475"/>
    </source>
</evidence>
<proteinExistence type="predicted"/>
<feature type="transmembrane region" description="Helical" evidence="6">
    <location>
        <begin position="260"/>
        <end position="281"/>
    </location>
</feature>
<feature type="transmembrane region" description="Helical" evidence="6">
    <location>
        <begin position="331"/>
        <end position="358"/>
    </location>
</feature>
<evidence type="ECO:0000259" key="7">
    <source>
        <dbReference type="PROSITE" id="PS50156"/>
    </source>
</evidence>
<dbReference type="InterPro" id="IPR050545">
    <property type="entry name" value="Mycobact_MmpL"/>
</dbReference>
<feature type="domain" description="SSD" evidence="7">
    <location>
        <begin position="229"/>
        <end position="359"/>
    </location>
</feature>
<comment type="subcellular location">
    <subcellularLocation>
        <location evidence="1">Cell membrane</location>
        <topology evidence="1">Multi-pass membrane protein</topology>
    </subcellularLocation>
</comment>